<dbReference type="NCBIfam" id="TIGR00806">
    <property type="entry name" value="rfc"/>
    <property type="match status" value="1"/>
</dbReference>
<dbReference type="GO" id="GO:0005886">
    <property type="term" value="C:plasma membrane"/>
    <property type="evidence" value="ECO:0007669"/>
    <property type="project" value="UniProtKB-UniRule"/>
</dbReference>
<evidence type="ECO:0000256" key="10">
    <source>
        <dbReference type="SAM" id="Phobius"/>
    </source>
</evidence>
<gene>
    <name evidence="11" type="ORF">CBOVIS_LOCUS106</name>
</gene>
<evidence type="ECO:0000256" key="9">
    <source>
        <dbReference type="PIRNR" id="PIRNR028739"/>
    </source>
</evidence>
<keyword evidence="7 9" id="KW-0472">Membrane</keyword>
<keyword evidence="12" id="KW-1185">Reference proteome</keyword>
<dbReference type="Proteomes" id="UP000494206">
    <property type="component" value="Unassembled WGS sequence"/>
</dbReference>
<evidence type="ECO:0008006" key="13">
    <source>
        <dbReference type="Google" id="ProtNLM"/>
    </source>
</evidence>
<evidence type="ECO:0000256" key="8">
    <source>
        <dbReference type="ARBA" id="ARBA00023180"/>
    </source>
</evidence>
<evidence type="ECO:0000256" key="2">
    <source>
        <dbReference type="ARBA" id="ARBA00005773"/>
    </source>
</evidence>
<evidence type="ECO:0000256" key="4">
    <source>
        <dbReference type="ARBA" id="ARBA00022692"/>
    </source>
</evidence>
<sequence>MQNYIRTVILLCSYGVLKEFRPTEPYMYEYEHVNLNISEHTLNHQVYPIWTYSYLAALIPAFLLTDVLLYKSLIVFEAFSYTLVWILFVFGRSVLCMQLLELFYGWATATEIAYFAYIYVKVPKENFKSATAFTRAALLLGRFAAYALAQLLIGLKWGDYMTLHIISLVSMCLAIINSLILPNVSWRSAFARKLDEQGLTNIPELMKIARYKDFVKMYFSNIHRDLYLIYTDQFILKWSAWWALANCIFLQVTNYTQTLWGTLSEEDNRFNGITEALVPLFGIPADLLTQRINLNWTRYGELVLAVGSIVQAAFLLWMSQTHSIYIMYFCYILYRIIYQATMTIAQCNLATRLQCESYGLLFGINTFIALSFQTVLTVLIINVANLSIRPQFLVYSFYHIAVAVIFFLTFSIIVIRKIRNYYCQRI</sequence>
<feature type="transmembrane region" description="Helical" evidence="10">
    <location>
        <begin position="165"/>
        <end position="184"/>
    </location>
</feature>
<dbReference type="EMBL" id="CADEPM010000001">
    <property type="protein sequence ID" value="CAB3396575.1"/>
    <property type="molecule type" value="Genomic_DNA"/>
</dbReference>
<dbReference type="FunFam" id="1.20.1250.20:FF:000298">
    <property type="entry name" value="Thiamine transporter"/>
    <property type="match status" value="1"/>
</dbReference>
<dbReference type="InterPro" id="IPR002666">
    <property type="entry name" value="Folate_carrier"/>
</dbReference>
<keyword evidence="6 10" id="KW-1133">Transmembrane helix</keyword>
<name>A0A8S1EFX5_9PELO</name>
<keyword evidence="5" id="KW-0290">Folate-binding</keyword>
<feature type="transmembrane region" description="Helical" evidence="10">
    <location>
        <begin position="103"/>
        <end position="120"/>
    </location>
</feature>
<evidence type="ECO:0000313" key="11">
    <source>
        <dbReference type="EMBL" id="CAB3396575.1"/>
    </source>
</evidence>
<evidence type="ECO:0000256" key="5">
    <source>
        <dbReference type="ARBA" id="ARBA00022954"/>
    </source>
</evidence>
<dbReference type="PANTHER" id="PTHR10686:SF18">
    <property type="entry name" value="IP11787P-RELATED"/>
    <property type="match status" value="1"/>
</dbReference>
<keyword evidence="3 9" id="KW-0813">Transport</keyword>
<evidence type="ECO:0000256" key="6">
    <source>
        <dbReference type="ARBA" id="ARBA00022989"/>
    </source>
</evidence>
<organism evidence="11 12">
    <name type="scientific">Caenorhabditis bovis</name>
    <dbReference type="NCBI Taxonomy" id="2654633"/>
    <lineage>
        <taxon>Eukaryota</taxon>
        <taxon>Metazoa</taxon>
        <taxon>Ecdysozoa</taxon>
        <taxon>Nematoda</taxon>
        <taxon>Chromadorea</taxon>
        <taxon>Rhabditida</taxon>
        <taxon>Rhabditina</taxon>
        <taxon>Rhabditomorpha</taxon>
        <taxon>Rhabditoidea</taxon>
        <taxon>Rhabditidae</taxon>
        <taxon>Peloderinae</taxon>
        <taxon>Caenorhabditis</taxon>
    </lineage>
</organism>
<feature type="transmembrane region" description="Helical" evidence="10">
    <location>
        <begin position="357"/>
        <end position="381"/>
    </location>
</feature>
<feature type="transmembrane region" description="Helical" evidence="10">
    <location>
        <begin position="49"/>
        <end position="69"/>
    </location>
</feature>
<feature type="transmembrane region" description="Helical" evidence="10">
    <location>
        <begin position="299"/>
        <end position="318"/>
    </location>
</feature>
<dbReference type="GO" id="GO:0090482">
    <property type="term" value="F:vitamin transmembrane transporter activity"/>
    <property type="evidence" value="ECO:0007669"/>
    <property type="project" value="InterPro"/>
</dbReference>
<dbReference type="Gene3D" id="1.20.1250.20">
    <property type="entry name" value="MFS general substrate transporter like domains"/>
    <property type="match status" value="1"/>
</dbReference>
<protein>
    <recommendedName>
        <fullName evidence="13">Reduced folate carrier</fullName>
    </recommendedName>
</protein>
<accession>A0A8S1EFX5</accession>
<feature type="transmembrane region" description="Helical" evidence="10">
    <location>
        <begin position="393"/>
        <end position="415"/>
    </location>
</feature>
<dbReference type="AlphaFoldDB" id="A0A8S1EFX5"/>
<dbReference type="PIRSF" id="PIRSF028739">
    <property type="entry name" value="Folate_carrier"/>
    <property type="match status" value="1"/>
</dbReference>
<feature type="transmembrane region" description="Helical" evidence="10">
    <location>
        <begin position="324"/>
        <end position="345"/>
    </location>
</feature>
<proteinExistence type="inferred from homology"/>
<dbReference type="GO" id="GO:0005542">
    <property type="term" value="F:folic acid binding"/>
    <property type="evidence" value="ECO:0007669"/>
    <property type="project" value="UniProtKB-KW"/>
</dbReference>
<comment type="subcellular location">
    <subcellularLocation>
        <location evidence="1 9">Membrane</location>
        <topology evidence="1 9">Multi-pass membrane protein</topology>
    </subcellularLocation>
</comment>
<evidence type="ECO:0000256" key="1">
    <source>
        <dbReference type="ARBA" id="ARBA00004141"/>
    </source>
</evidence>
<keyword evidence="4 10" id="KW-0812">Transmembrane</keyword>
<keyword evidence="8" id="KW-0325">Glycoprotein</keyword>
<dbReference type="OrthoDB" id="18814at2759"/>
<dbReference type="SUPFAM" id="SSF103473">
    <property type="entry name" value="MFS general substrate transporter"/>
    <property type="match status" value="1"/>
</dbReference>
<dbReference type="PANTHER" id="PTHR10686">
    <property type="entry name" value="FOLATE TRANSPORTER"/>
    <property type="match status" value="1"/>
</dbReference>
<comment type="similarity">
    <text evidence="2 9">Belongs to the reduced folate carrier (RFC) transporter (TC 2.A.48) family.</text>
</comment>
<comment type="caution">
    <text evidence="11">The sequence shown here is derived from an EMBL/GenBank/DDBJ whole genome shotgun (WGS) entry which is preliminary data.</text>
</comment>
<evidence type="ECO:0000256" key="7">
    <source>
        <dbReference type="ARBA" id="ARBA00023136"/>
    </source>
</evidence>
<dbReference type="Pfam" id="PF01770">
    <property type="entry name" value="Folate_carrier"/>
    <property type="match status" value="1"/>
</dbReference>
<dbReference type="InterPro" id="IPR036259">
    <property type="entry name" value="MFS_trans_sf"/>
</dbReference>
<evidence type="ECO:0000256" key="3">
    <source>
        <dbReference type="ARBA" id="ARBA00022448"/>
    </source>
</evidence>
<reference evidence="11 12" key="1">
    <citation type="submission" date="2020-04" db="EMBL/GenBank/DDBJ databases">
        <authorList>
            <person name="Laetsch R D."/>
            <person name="Stevens L."/>
            <person name="Kumar S."/>
            <person name="Blaxter L. M."/>
        </authorList>
    </citation>
    <scope>NUCLEOTIDE SEQUENCE [LARGE SCALE GENOMIC DNA]</scope>
</reference>
<evidence type="ECO:0000313" key="12">
    <source>
        <dbReference type="Proteomes" id="UP000494206"/>
    </source>
</evidence>
<feature type="transmembrane region" description="Helical" evidence="10">
    <location>
        <begin position="74"/>
        <end position="91"/>
    </location>
</feature>